<dbReference type="OrthoDB" id="9804278at2"/>
<dbReference type="AlphaFoldDB" id="A0A917WTI1"/>
<dbReference type="GO" id="GO:0016787">
    <property type="term" value="F:hydrolase activity"/>
    <property type="evidence" value="ECO:0007669"/>
    <property type="project" value="UniProtKB-KW"/>
</dbReference>
<dbReference type="InterPro" id="IPR004659">
    <property type="entry name" value="RNase_E/G"/>
</dbReference>
<evidence type="ECO:0000256" key="4">
    <source>
        <dbReference type="ARBA" id="ARBA00022842"/>
    </source>
</evidence>
<dbReference type="InterPro" id="IPR003029">
    <property type="entry name" value="S1_domain"/>
</dbReference>
<dbReference type="EMBL" id="BMLG01000003">
    <property type="protein sequence ID" value="GGM27369.1"/>
    <property type="molecule type" value="Genomic_DNA"/>
</dbReference>
<evidence type="ECO:0000256" key="3">
    <source>
        <dbReference type="ARBA" id="ARBA00022801"/>
    </source>
</evidence>
<dbReference type="GO" id="GO:0004540">
    <property type="term" value="F:RNA nuclease activity"/>
    <property type="evidence" value="ECO:0007669"/>
    <property type="project" value="InterPro"/>
</dbReference>
<dbReference type="SUPFAM" id="SSF50249">
    <property type="entry name" value="Nucleic acid-binding proteins"/>
    <property type="match status" value="1"/>
</dbReference>
<dbReference type="GO" id="GO:0003723">
    <property type="term" value="F:RNA binding"/>
    <property type="evidence" value="ECO:0007669"/>
    <property type="project" value="UniProtKB-KW"/>
</dbReference>
<dbReference type="CDD" id="cd04453">
    <property type="entry name" value="S1_RNase_E"/>
    <property type="match status" value="1"/>
</dbReference>
<organism evidence="7 8">
    <name type="scientific">Paraliobacillus quinghaiensis</name>
    <dbReference type="NCBI Taxonomy" id="470815"/>
    <lineage>
        <taxon>Bacteria</taxon>
        <taxon>Bacillati</taxon>
        <taxon>Bacillota</taxon>
        <taxon>Bacilli</taxon>
        <taxon>Bacillales</taxon>
        <taxon>Bacillaceae</taxon>
        <taxon>Paraliobacillus</taxon>
    </lineage>
</organism>
<dbReference type="Pfam" id="PF10150">
    <property type="entry name" value="RNase_E_G"/>
    <property type="match status" value="1"/>
</dbReference>
<keyword evidence="3" id="KW-0378">Hydrolase</keyword>
<dbReference type="RefSeq" id="WP_117156870.1">
    <property type="nucleotide sequence ID" value="NZ_BMLG01000003.1"/>
</dbReference>
<evidence type="ECO:0000313" key="7">
    <source>
        <dbReference type="EMBL" id="GGM27369.1"/>
    </source>
</evidence>
<evidence type="ECO:0000256" key="1">
    <source>
        <dbReference type="ARBA" id="ARBA00001946"/>
    </source>
</evidence>
<dbReference type="SMART" id="SM00316">
    <property type="entry name" value="S1"/>
    <property type="match status" value="1"/>
</dbReference>
<keyword evidence="2" id="KW-0479">Metal-binding</keyword>
<dbReference type="InterPro" id="IPR012340">
    <property type="entry name" value="NA-bd_OB-fold"/>
</dbReference>
<protein>
    <submittedName>
        <fullName evidence="7">Ribonuclease G</fullName>
    </submittedName>
</protein>
<reference evidence="7" key="2">
    <citation type="submission" date="2020-09" db="EMBL/GenBank/DDBJ databases">
        <authorList>
            <person name="Sun Q."/>
            <person name="Zhou Y."/>
        </authorList>
    </citation>
    <scope>NUCLEOTIDE SEQUENCE</scope>
    <source>
        <strain evidence="7">CGMCC 1.6333</strain>
    </source>
</reference>
<gene>
    <name evidence="7" type="ORF">GCM10011351_11520</name>
</gene>
<proteinExistence type="predicted"/>
<feature type="domain" description="S1 motif" evidence="6">
    <location>
        <begin position="38"/>
        <end position="112"/>
    </location>
</feature>
<name>A0A917WTI1_9BACI</name>
<evidence type="ECO:0000256" key="2">
    <source>
        <dbReference type="ARBA" id="ARBA00022723"/>
    </source>
</evidence>
<dbReference type="PROSITE" id="PS50126">
    <property type="entry name" value="S1"/>
    <property type="match status" value="1"/>
</dbReference>
<accession>A0A917WTI1</accession>
<dbReference type="Gene3D" id="2.40.50.140">
    <property type="entry name" value="Nucleic acid-binding proteins"/>
    <property type="match status" value="1"/>
</dbReference>
<dbReference type="Proteomes" id="UP000618460">
    <property type="component" value="Unassembled WGS sequence"/>
</dbReference>
<evidence type="ECO:0000259" key="6">
    <source>
        <dbReference type="PROSITE" id="PS50126"/>
    </source>
</evidence>
<dbReference type="GO" id="GO:0046872">
    <property type="term" value="F:metal ion binding"/>
    <property type="evidence" value="ECO:0007669"/>
    <property type="project" value="UniProtKB-KW"/>
</dbReference>
<evidence type="ECO:0000256" key="5">
    <source>
        <dbReference type="ARBA" id="ARBA00022884"/>
    </source>
</evidence>
<dbReference type="PANTHER" id="PTHR30001:SF0">
    <property type="entry name" value="RIBONUCLEASE G"/>
    <property type="match status" value="1"/>
</dbReference>
<reference evidence="7" key="1">
    <citation type="journal article" date="2014" name="Int. J. Syst. Evol. Microbiol.">
        <title>Complete genome sequence of Corynebacterium casei LMG S-19264T (=DSM 44701T), isolated from a smear-ripened cheese.</title>
        <authorList>
            <consortium name="US DOE Joint Genome Institute (JGI-PGF)"/>
            <person name="Walter F."/>
            <person name="Albersmeier A."/>
            <person name="Kalinowski J."/>
            <person name="Ruckert C."/>
        </authorList>
    </citation>
    <scope>NUCLEOTIDE SEQUENCE</scope>
    <source>
        <strain evidence="7">CGMCC 1.6333</strain>
    </source>
</reference>
<dbReference type="InterPro" id="IPR019307">
    <property type="entry name" value="RNA-bd_AU-1/RNase_E/G"/>
</dbReference>
<keyword evidence="5" id="KW-0694">RNA-binding</keyword>
<dbReference type="PANTHER" id="PTHR30001">
    <property type="entry name" value="RIBONUCLEASE"/>
    <property type="match status" value="1"/>
</dbReference>
<comment type="cofactor">
    <cofactor evidence="1">
        <name>Mg(2+)</name>
        <dbReference type="ChEBI" id="CHEBI:18420"/>
    </cofactor>
</comment>
<evidence type="ECO:0000313" key="8">
    <source>
        <dbReference type="Proteomes" id="UP000618460"/>
    </source>
</evidence>
<keyword evidence="8" id="KW-1185">Reference proteome</keyword>
<sequence length="487" mass="55813">MISLFISTQTTEKIALAIENNEIKEVVIDRPSQRQLVGSIFVGKVNKVEKGLQAAFIDIGADKLGFLQRNELPIARANPDKKIESLITEGARIIVQVIKDAYDTKGARLTANITIPDQSIVYLPYGNYIAASKKLEGDSGKEKKNLIEKLRNDREGAIIRTAAVAYSDKEIEQTFLHLRKRWIHLEKISRKSKVPSCLHYDAPVLDRFIRKFSPREIEHIYIDDPSIAKDLRDRYLYLEAPITWERKLEKHLPKTINQVLDEIVQPKVEANNGVSIYIEETEAMTIIDVNSGGYTGKTDKARTHLQVNISAARLIARQMRLRNLSGIIIIDFIDMKSSSDERKVMDVLKKELIDDPIRSEIYGFTRLGLLEITRKREAPPHSKLLIGAEDSNRTKYANLTYVYALERELFSYINSDVESLFVEINPTIYKLWQQQVDLVKLKEMMHYSLYMYSTKKVASYKIKLAGSSELTEDYLAMNSHLLVDKEF</sequence>
<dbReference type="GO" id="GO:0005737">
    <property type="term" value="C:cytoplasm"/>
    <property type="evidence" value="ECO:0007669"/>
    <property type="project" value="TreeGrafter"/>
</dbReference>
<comment type="caution">
    <text evidence="7">The sequence shown here is derived from an EMBL/GenBank/DDBJ whole genome shotgun (WGS) entry which is preliminary data.</text>
</comment>
<dbReference type="GO" id="GO:0006364">
    <property type="term" value="P:rRNA processing"/>
    <property type="evidence" value="ECO:0007669"/>
    <property type="project" value="TreeGrafter"/>
</dbReference>
<keyword evidence="4" id="KW-0460">Magnesium</keyword>